<feature type="domain" description="ATPase AAA-type core" evidence="1">
    <location>
        <begin position="159"/>
        <end position="285"/>
    </location>
</feature>
<evidence type="ECO:0000313" key="2">
    <source>
        <dbReference type="EMBL" id="GMA18572.1"/>
    </source>
</evidence>
<sequence length="365" mass="37596">MRVQSELSDLLTNLLASGPATGVHVAATFDRGFLSSGIGSHFRERLVLALADPTDALLLGLDRPRSTRTVPGRATRVRDRCDLQVALTAPIEPPTGPTGSPTSSTAAFRLAGLPDRVALGRLWSVDEASTDDNRPPWPVGIGEDDTQVGLDLRQRRAALVVGPPGSGRSSALALLAAAQHRPVVLLSGTEALATCWRALAAPAPRWAGRPSEPGVVARLDQLVAEDPDLVVVVDDLDQPSGSGGGWGAATGAAEVGADAEALLLGWLATNNAISPKGANNPQGTQSTVLAAATTAATASAYRGLLAELRRHRTGLVLAPSGVLDHEVFGVPVPTVGSARPGRGVVVESSRVTPVQLAHPDGRSPD</sequence>
<dbReference type="InterPro" id="IPR003959">
    <property type="entry name" value="ATPase_AAA_core"/>
</dbReference>
<evidence type="ECO:0000259" key="1">
    <source>
        <dbReference type="Pfam" id="PF00004"/>
    </source>
</evidence>
<gene>
    <name evidence="2" type="ORF">GCM10025862_05930</name>
</gene>
<proteinExistence type="predicted"/>
<evidence type="ECO:0000313" key="3">
    <source>
        <dbReference type="Proteomes" id="UP001157109"/>
    </source>
</evidence>
<accession>A0ABQ6HKP9</accession>
<dbReference type="InterPro" id="IPR027417">
    <property type="entry name" value="P-loop_NTPase"/>
</dbReference>
<comment type="caution">
    <text evidence="2">The sequence shown here is derived from an EMBL/GenBank/DDBJ whole genome shotgun (WGS) entry which is preliminary data.</text>
</comment>
<name>A0ABQ6HKP9_9MICO</name>
<organism evidence="2 3">
    <name type="scientific">Arsenicicoccus piscis</name>
    <dbReference type="NCBI Taxonomy" id="673954"/>
    <lineage>
        <taxon>Bacteria</taxon>
        <taxon>Bacillati</taxon>
        <taxon>Actinomycetota</taxon>
        <taxon>Actinomycetes</taxon>
        <taxon>Micrococcales</taxon>
        <taxon>Intrasporangiaceae</taxon>
        <taxon>Arsenicicoccus</taxon>
    </lineage>
</organism>
<dbReference type="EMBL" id="BSUJ01000001">
    <property type="protein sequence ID" value="GMA18572.1"/>
    <property type="molecule type" value="Genomic_DNA"/>
</dbReference>
<dbReference type="Gene3D" id="3.40.50.300">
    <property type="entry name" value="P-loop containing nucleotide triphosphate hydrolases"/>
    <property type="match status" value="2"/>
</dbReference>
<dbReference type="Proteomes" id="UP001157109">
    <property type="component" value="Unassembled WGS sequence"/>
</dbReference>
<protein>
    <recommendedName>
        <fullName evidence="1">ATPase AAA-type core domain-containing protein</fullName>
    </recommendedName>
</protein>
<keyword evidence="3" id="KW-1185">Reference proteome</keyword>
<dbReference type="SUPFAM" id="SSF52540">
    <property type="entry name" value="P-loop containing nucleoside triphosphate hydrolases"/>
    <property type="match status" value="1"/>
</dbReference>
<reference evidence="3" key="1">
    <citation type="journal article" date="2019" name="Int. J. Syst. Evol. Microbiol.">
        <title>The Global Catalogue of Microorganisms (GCM) 10K type strain sequencing project: providing services to taxonomists for standard genome sequencing and annotation.</title>
        <authorList>
            <consortium name="The Broad Institute Genomics Platform"/>
            <consortium name="The Broad Institute Genome Sequencing Center for Infectious Disease"/>
            <person name="Wu L."/>
            <person name="Ma J."/>
        </authorList>
    </citation>
    <scope>NUCLEOTIDE SEQUENCE [LARGE SCALE GENOMIC DNA]</scope>
    <source>
        <strain evidence="3">NBRC 105830</strain>
    </source>
</reference>
<dbReference type="Pfam" id="PF00004">
    <property type="entry name" value="AAA"/>
    <property type="match status" value="1"/>
</dbReference>